<reference evidence="5 6" key="1">
    <citation type="submission" date="2015-12" db="EMBL/GenBank/DDBJ databases">
        <title>Genome sequence of Aneurinibacillus soli.</title>
        <authorList>
            <person name="Lee J.S."/>
            <person name="Lee K.C."/>
            <person name="Kim K.K."/>
            <person name="Lee B.W."/>
        </authorList>
    </citation>
    <scope>NUCLEOTIDE SEQUENCE [LARGE SCALE GENOMIC DNA]</scope>
    <source>
        <strain evidence="5 6">CB4</strain>
    </source>
</reference>
<sequence>MNYIVMDTEINGRVWKSPNPMEIISIGAVKITEEDIKNKTYTCERFYEYIKPVYTYTDYARKFTKIPRQTIAKAESLVRVVEKFKRWIGEEEYVFIGWSDSDKLALLRDCKMHKMDGEWIDPYIDLQAYIKRYVPESNQQQLSLKNAVEVFGLHWIGEEHDALDDAMNTAKIFTLLCEDKTGNIIQEFMRGSSCKVYRKCKRCGTFYYPKSNRLKRAKVCKQCFTEAQRVRIE</sequence>
<dbReference type="GO" id="GO:0000175">
    <property type="term" value="F:3'-5'-RNA exonuclease activity"/>
    <property type="evidence" value="ECO:0007669"/>
    <property type="project" value="InterPro"/>
</dbReference>
<dbReference type="EMBL" id="AP017312">
    <property type="protein sequence ID" value="BAU28297.1"/>
    <property type="molecule type" value="Genomic_DNA"/>
</dbReference>
<dbReference type="InterPro" id="IPR013520">
    <property type="entry name" value="Ribonucl_H"/>
</dbReference>
<dbReference type="AlphaFoldDB" id="A0A0U4WI75"/>
<dbReference type="SMART" id="SM00479">
    <property type="entry name" value="EXOIII"/>
    <property type="match status" value="1"/>
</dbReference>
<dbReference type="InterPro" id="IPR051274">
    <property type="entry name" value="3-5_Exoribonuclease"/>
</dbReference>
<dbReference type="SUPFAM" id="SSF53098">
    <property type="entry name" value="Ribonuclease H-like"/>
    <property type="match status" value="1"/>
</dbReference>
<dbReference type="KEGG" id="asoc:CB4_02471"/>
<keyword evidence="3 5" id="KW-0269">Exonuclease</keyword>
<dbReference type="Gene3D" id="3.30.420.10">
    <property type="entry name" value="Ribonuclease H-like superfamily/Ribonuclease H"/>
    <property type="match status" value="1"/>
</dbReference>
<evidence type="ECO:0000256" key="2">
    <source>
        <dbReference type="ARBA" id="ARBA00022801"/>
    </source>
</evidence>
<name>A0A0U4WI75_9BACL</name>
<keyword evidence="6" id="KW-1185">Reference proteome</keyword>
<dbReference type="InterPro" id="IPR036397">
    <property type="entry name" value="RNaseH_sf"/>
</dbReference>
<evidence type="ECO:0000256" key="1">
    <source>
        <dbReference type="ARBA" id="ARBA00022722"/>
    </source>
</evidence>
<gene>
    <name evidence="5" type="ORF">CB4_02471</name>
</gene>
<evidence type="ECO:0000259" key="4">
    <source>
        <dbReference type="SMART" id="SM00479"/>
    </source>
</evidence>
<dbReference type="Proteomes" id="UP000217696">
    <property type="component" value="Chromosome"/>
</dbReference>
<dbReference type="RefSeq" id="WP_157737959.1">
    <property type="nucleotide sequence ID" value="NZ_AP017312.1"/>
</dbReference>
<organism evidence="5 6">
    <name type="scientific">Aneurinibacillus soli</name>
    <dbReference type="NCBI Taxonomy" id="1500254"/>
    <lineage>
        <taxon>Bacteria</taxon>
        <taxon>Bacillati</taxon>
        <taxon>Bacillota</taxon>
        <taxon>Bacilli</taxon>
        <taxon>Bacillales</taxon>
        <taxon>Paenibacillaceae</taxon>
        <taxon>Aneurinibacillus group</taxon>
        <taxon>Aneurinibacillus</taxon>
    </lineage>
</organism>
<dbReference type="GO" id="GO:0003676">
    <property type="term" value="F:nucleic acid binding"/>
    <property type="evidence" value="ECO:0007669"/>
    <property type="project" value="InterPro"/>
</dbReference>
<evidence type="ECO:0000313" key="5">
    <source>
        <dbReference type="EMBL" id="BAU28297.1"/>
    </source>
</evidence>
<evidence type="ECO:0000313" key="6">
    <source>
        <dbReference type="Proteomes" id="UP000217696"/>
    </source>
</evidence>
<protein>
    <submittedName>
        <fullName evidence="5">Exonuclease</fullName>
    </submittedName>
</protein>
<proteinExistence type="predicted"/>
<keyword evidence="1" id="KW-0540">Nuclease</keyword>
<dbReference type="Pfam" id="PF00929">
    <property type="entry name" value="RNase_T"/>
    <property type="match status" value="1"/>
</dbReference>
<dbReference type="InterPro" id="IPR012337">
    <property type="entry name" value="RNaseH-like_sf"/>
</dbReference>
<evidence type="ECO:0000256" key="3">
    <source>
        <dbReference type="ARBA" id="ARBA00022839"/>
    </source>
</evidence>
<dbReference type="InterPro" id="IPR047201">
    <property type="entry name" value="ERI-1_3'hExo-like"/>
</dbReference>
<dbReference type="PANTHER" id="PTHR23044:SF61">
    <property type="entry name" value="3'-5' EXORIBONUCLEASE 1-RELATED"/>
    <property type="match status" value="1"/>
</dbReference>
<keyword evidence="2" id="KW-0378">Hydrolase</keyword>
<dbReference type="CDD" id="cd06133">
    <property type="entry name" value="ERI-1_3'hExo_like"/>
    <property type="match status" value="1"/>
</dbReference>
<dbReference type="PANTHER" id="PTHR23044">
    <property type="entry name" value="3'-5' EXONUCLEASE ERI1-RELATED"/>
    <property type="match status" value="1"/>
</dbReference>
<accession>A0A0U4WI75</accession>
<feature type="domain" description="Exonuclease" evidence="4">
    <location>
        <begin position="2"/>
        <end position="182"/>
    </location>
</feature>